<dbReference type="InterPro" id="IPR027417">
    <property type="entry name" value="P-loop_NTPase"/>
</dbReference>
<dbReference type="AlphaFoldDB" id="A0A6J6SDE4"/>
<dbReference type="Pfam" id="PF00005">
    <property type="entry name" value="ABC_tran"/>
    <property type="match status" value="1"/>
</dbReference>
<dbReference type="InterPro" id="IPR003439">
    <property type="entry name" value="ABC_transporter-like_ATP-bd"/>
</dbReference>
<evidence type="ECO:0000256" key="3">
    <source>
        <dbReference type="ARBA" id="ARBA00022475"/>
    </source>
</evidence>
<protein>
    <submittedName>
        <fullName evidence="11">Unannotated protein</fullName>
    </submittedName>
</protein>
<gene>
    <name evidence="11" type="ORF">UFOPK2761_00648</name>
</gene>
<comment type="subcellular location">
    <subcellularLocation>
        <location evidence="1">Cell membrane</location>
        <topology evidence="1">Peripheral membrane protein</topology>
    </subcellularLocation>
</comment>
<keyword evidence="5" id="KW-0067">ATP-binding</keyword>
<dbReference type="SUPFAM" id="SSF52540">
    <property type="entry name" value="P-loop containing nucleoside triphosphate hydrolases"/>
    <property type="match status" value="1"/>
</dbReference>
<keyword evidence="8" id="KW-0472">Membrane</keyword>
<dbReference type="EMBL" id="CAEZYQ010000003">
    <property type="protein sequence ID" value="CAB4732884.1"/>
    <property type="molecule type" value="Genomic_DNA"/>
</dbReference>
<dbReference type="InterPro" id="IPR003593">
    <property type="entry name" value="AAA+_ATPase"/>
</dbReference>
<reference evidence="11" key="1">
    <citation type="submission" date="2020-05" db="EMBL/GenBank/DDBJ databases">
        <authorList>
            <person name="Chiriac C."/>
            <person name="Salcher M."/>
            <person name="Ghai R."/>
            <person name="Kavagutti S V."/>
        </authorList>
    </citation>
    <scope>NUCLEOTIDE SEQUENCE</scope>
</reference>
<dbReference type="GO" id="GO:0006811">
    <property type="term" value="P:monoatomic ion transport"/>
    <property type="evidence" value="ECO:0007669"/>
    <property type="project" value="UniProtKB-KW"/>
</dbReference>
<feature type="compositionally biased region" description="Basic residues" evidence="9">
    <location>
        <begin position="268"/>
        <end position="283"/>
    </location>
</feature>
<name>A0A6J6SDE4_9ZZZZ</name>
<evidence type="ECO:0000256" key="5">
    <source>
        <dbReference type="ARBA" id="ARBA00022840"/>
    </source>
</evidence>
<dbReference type="InterPro" id="IPR017871">
    <property type="entry name" value="ABC_transporter-like_CS"/>
</dbReference>
<dbReference type="PANTHER" id="PTHR42771:SF2">
    <property type="entry name" value="IRON(3+)-HYDROXAMATE IMPORT ATP-BINDING PROTEIN FHUC"/>
    <property type="match status" value="1"/>
</dbReference>
<dbReference type="GO" id="GO:0005886">
    <property type="term" value="C:plasma membrane"/>
    <property type="evidence" value="ECO:0007669"/>
    <property type="project" value="UniProtKB-SubCell"/>
</dbReference>
<keyword evidence="7" id="KW-0406">Ion transport</keyword>
<evidence type="ECO:0000256" key="9">
    <source>
        <dbReference type="SAM" id="MobiDB-lite"/>
    </source>
</evidence>
<proteinExistence type="predicted"/>
<dbReference type="GO" id="GO:0016887">
    <property type="term" value="F:ATP hydrolysis activity"/>
    <property type="evidence" value="ECO:0007669"/>
    <property type="project" value="InterPro"/>
</dbReference>
<evidence type="ECO:0000256" key="4">
    <source>
        <dbReference type="ARBA" id="ARBA00022741"/>
    </source>
</evidence>
<dbReference type="FunFam" id="3.40.50.300:FF:000134">
    <property type="entry name" value="Iron-enterobactin ABC transporter ATP-binding protein"/>
    <property type="match status" value="1"/>
</dbReference>
<keyword evidence="4" id="KW-0547">Nucleotide-binding</keyword>
<keyword evidence="3" id="KW-1003">Cell membrane</keyword>
<dbReference type="GO" id="GO:0005524">
    <property type="term" value="F:ATP binding"/>
    <property type="evidence" value="ECO:0007669"/>
    <property type="project" value="UniProtKB-KW"/>
</dbReference>
<feature type="region of interest" description="Disordered" evidence="9">
    <location>
        <begin position="259"/>
        <end position="283"/>
    </location>
</feature>
<dbReference type="InterPro" id="IPR051535">
    <property type="entry name" value="Siderophore_ABC-ATPase"/>
</dbReference>
<organism evidence="11">
    <name type="scientific">freshwater metagenome</name>
    <dbReference type="NCBI Taxonomy" id="449393"/>
    <lineage>
        <taxon>unclassified sequences</taxon>
        <taxon>metagenomes</taxon>
        <taxon>ecological metagenomes</taxon>
    </lineage>
</organism>
<dbReference type="PANTHER" id="PTHR42771">
    <property type="entry name" value="IRON(3+)-HYDROXAMATE IMPORT ATP-BINDING PROTEIN FHUC"/>
    <property type="match status" value="1"/>
</dbReference>
<accession>A0A6J6SDE4</accession>
<keyword evidence="2" id="KW-0813">Transport</keyword>
<keyword evidence="6" id="KW-0408">Iron</keyword>
<feature type="domain" description="ABC transporter" evidence="10">
    <location>
        <begin position="11"/>
        <end position="249"/>
    </location>
</feature>
<evidence type="ECO:0000259" key="10">
    <source>
        <dbReference type="PROSITE" id="PS50893"/>
    </source>
</evidence>
<dbReference type="CDD" id="cd03214">
    <property type="entry name" value="ABC_Iron-Siderophores_B12_Hemin"/>
    <property type="match status" value="1"/>
</dbReference>
<sequence>MNGPDAATPALRGRGLTLGYRGHDAPVVEAADLVLVRGEVTALVGPNGSGKSTLLRALARLHRVTAGEVLLEDAPTATLSGKDFARRVTLLSQSRPEPSGLTVRDVVAFGRHPYRRRFGGLDAADRGAIDHAMTLTGVAGMAERGVDELSGGELQRVWLATCLAQDTGVLLLDEPTNHLDLRYQVEVLDLVRDLADDHGVALGLVLHDLDQAAAVADTVVLLHRGRVRGTGAPEDVLTGDLLSEVYGLPIRTLRDPDTGVVRCEPRSRHGQRRAARALPHHQH</sequence>
<evidence type="ECO:0000256" key="8">
    <source>
        <dbReference type="ARBA" id="ARBA00023136"/>
    </source>
</evidence>
<evidence type="ECO:0000256" key="7">
    <source>
        <dbReference type="ARBA" id="ARBA00023065"/>
    </source>
</evidence>
<dbReference type="SMART" id="SM00382">
    <property type="entry name" value="AAA"/>
    <property type="match status" value="1"/>
</dbReference>
<dbReference type="PROSITE" id="PS50893">
    <property type="entry name" value="ABC_TRANSPORTER_2"/>
    <property type="match status" value="1"/>
</dbReference>
<dbReference type="Gene3D" id="3.40.50.300">
    <property type="entry name" value="P-loop containing nucleotide triphosphate hydrolases"/>
    <property type="match status" value="1"/>
</dbReference>
<evidence type="ECO:0000313" key="11">
    <source>
        <dbReference type="EMBL" id="CAB4732884.1"/>
    </source>
</evidence>
<dbReference type="PROSITE" id="PS00211">
    <property type="entry name" value="ABC_TRANSPORTER_1"/>
    <property type="match status" value="1"/>
</dbReference>
<evidence type="ECO:0000256" key="2">
    <source>
        <dbReference type="ARBA" id="ARBA00022448"/>
    </source>
</evidence>
<evidence type="ECO:0000256" key="6">
    <source>
        <dbReference type="ARBA" id="ARBA00023004"/>
    </source>
</evidence>
<evidence type="ECO:0000256" key="1">
    <source>
        <dbReference type="ARBA" id="ARBA00004202"/>
    </source>
</evidence>